<proteinExistence type="predicted"/>
<protein>
    <submittedName>
        <fullName evidence="2">Uncharacterized protein</fullName>
    </submittedName>
</protein>
<keyword evidence="3" id="KW-1185">Reference proteome</keyword>
<gene>
    <name evidence="2" type="ORF">PLEPLA_LOCUS14467</name>
</gene>
<feature type="compositionally biased region" description="Basic and acidic residues" evidence="1">
    <location>
        <begin position="72"/>
        <end position="93"/>
    </location>
</feature>
<evidence type="ECO:0000256" key="1">
    <source>
        <dbReference type="SAM" id="MobiDB-lite"/>
    </source>
</evidence>
<sequence length="120" mass="13253">MMTSAAGQGVGERGSGQCESRVCHTDVVQLHATLTTEHSATGSGLRAGRRWAKRQAVEERRQRVRNRGAVWTEKRGGHERKRRSDQEGREEHAVSPTPEVPRQPPALSGLPPEGLIQRLT</sequence>
<evidence type="ECO:0000313" key="3">
    <source>
        <dbReference type="Proteomes" id="UP001153269"/>
    </source>
</evidence>
<feature type="region of interest" description="Disordered" evidence="1">
    <location>
        <begin position="34"/>
        <end position="120"/>
    </location>
</feature>
<dbReference type="Proteomes" id="UP001153269">
    <property type="component" value="Unassembled WGS sequence"/>
</dbReference>
<reference evidence="2" key="1">
    <citation type="submission" date="2020-03" db="EMBL/GenBank/DDBJ databases">
        <authorList>
            <person name="Weist P."/>
        </authorList>
    </citation>
    <scope>NUCLEOTIDE SEQUENCE</scope>
</reference>
<name>A0A9N7U8K4_PLEPL</name>
<organism evidence="2 3">
    <name type="scientific">Pleuronectes platessa</name>
    <name type="common">European plaice</name>
    <dbReference type="NCBI Taxonomy" id="8262"/>
    <lineage>
        <taxon>Eukaryota</taxon>
        <taxon>Metazoa</taxon>
        <taxon>Chordata</taxon>
        <taxon>Craniata</taxon>
        <taxon>Vertebrata</taxon>
        <taxon>Euteleostomi</taxon>
        <taxon>Actinopterygii</taxon>
        <taxon>Neopterygii</taxon>
        <taxon>Teleostei</taxon>
        <taxon>Neoteleostei</taxon>
        <taxon>Acanthomorphata</taxon>
        <taxon>Carangaria</taxon>
        <taxon>Pleuronectiformes</taxon>
        <taxon>Pleuronectoidei</taxon>
        <taxon>Pleuronectidae</taxon>
        <taxon>Pleuronectes</taxon>
    </lineage>
</organism>
<comment type="caution">
    <text evidence="2">The sequence shown here is derived from an EMBL/GenBank/DDBJ whole genome shotgun (WGS) entry which is preliminary data.</text>
</comment>
<dbReference type="AlphaFoldDB" id="A0A9N7U8K4"/>
<dbReference type="EMBL" id="CADEAL010000891">
    <property type="protein sequence ID" value="CAB1426531.1"/>
    <property type="molecule type" value="Genomic_DNA"/>
</dbReference>
<evidence type="ECO:0000313" key="2">
    <source>
        <dbReference type="EMBL" id="CAB1426531.1"/>
    </source>
</evidence>
<accession>A0A9N7U8K4</accession>